<accession>A0A6J4U2C9</accession>
<dbReference type="AlphaFoldDB" id="A0A6J4U2C9"/>
<dbReference type="EMBL" id="CADCWC010000225">
    <property type="protein sequence ID" value="CAA9536913.1"/>
    <property type="molecule type" value="Genomic_DNA"/>
</dbReference>
<dbReference type="Gene3D" id="3.10.180.10">
    <property type="entry name" value="2,3-Dihydroxybiphenyl 1,2-Dioxygenase, domain 1"/>
    <property type="match status" value="1"/>
</dbReference>
<sequence length="154" mass="17021">MIKDLHHVAMLTADMDRLIAFYERVFEARVTLDMTEEGLRHAFIEIGPHTMLHPFQIPDVPLGPAEPIFGRGRLDHLALNAADEDAFWEVRRRIVAEGAGDGTVTDMGTVLNVVFTDPDGSQHEVVWAKTGVPVDAGRTRAEWTTVEPPDPLGA</sequence>
<protein>
    <recommendedName>
        <fullName evidence="1">VOC domain-containing protein</fullName>
    </recommendedName>
</protein>
<dbReference type="InterPro" id="IPR029068">
    <property type="entry name" value="Glyas_Bleomycin-R_OHBP_Dase"/>
</dbReference>
<organism evidence="2">
    <name type="scientific">uncultured Thermoleophilia bacterium</name>
    <dbReference type="NCBI Taxonomy" id="1497501"/>
    <lineage>
        <taxon>Bacteria</taxon>
        <taxon>Bacillati</taxon>
        <taxon>Actinomycetota</taxon>
        <taxon>Thermoleophilia</taxon>
        <taxon>environmental samples</taxon>
    </lineage>
</organism>
<evidence type="ECO:0000313" key="2">
    <source>
        <dbReference type="EMBL" id="CAA9536913.1"/>
    </source>
</evidence>
<name>A0A6J4U2C9_9ACTN</name>
<dbReference type="PROSITE" id="PS51819">
    <property type="entry name" value="VOC"/>
    <property type="match status" value="1"/>
</dbReference>
<dbReference type="InterPro" id="IPR004360">
    <property type="entry name" value="Glyas_Fos-R_dOase_dom"/>
</dbReference>
<dbReference type="SUPFAM" id="SSF54593">
    <property type="entry name" value="Glyoxalase/Bleomycin resistance protein/Dihydroxybiphenyl dioxygenase"/>
    <property type="match status" value="1"/>
</dbReference>
<feature type="domain" description="VOC" evidence="1">
    <location>
        <begin position="4"/>
        <end position="128"/>
    </location>
</feature>
<reference evidence="2" key="1">
    <citation type="submission" date="2020-02" db="EMBL/GenBank/DDBJ databases">
        <authorList>
            <person name="Meier V. D."/>
        </authorList>
    </citation>
    <scope>NUCLEOTIDE SEQUENCE</scope>
    <source>
        <strain evidence="2">AVDCRST_MAG79</strain>
    </source>
</reference>
<gene>
    <name evidence="2" type="ORF">AVDCRST_MAG79-1465</name>
</gene>
<dbReference type="CDD" id="cd06587">
    <property type="entry name" value="VOC"/>
    <property type="match status" value="1"/>
</dbReference>
<dbReference type="Pfam" id="PF00903">
    <property type="entry name" value="Glyoxalase"/>
    <property type="match status" value="1"/>
</dbReference>
<evidence type="ECO:0000259" key="1">
    <source>
        <dbReference type="PROSITE" id="PS51819"/>
    </source>
</evidence>
<dbReference type="InterPro" id="IPR037523">
    <property type="entry name" value="VOC_core"/>
</dbReference>
<proteinExistence type="predicted"/>